<dbReference type="eggNOG" id="KOG3182">
    <property type="taxonomic scope" value="Eukaryota"/>
</dbReference>
<dbReference type="FunFam" id="3.10.490.10:FF:000017">
    <property type="entry name" value="Gamma-glutamylcyclotransferase"/>
    <property type="match status" value="1"/>
</dbReference>
<dbReference type="InterPro" id="IPR013024">
    <property type="entry name" value="GGCT-like"/>
</dbReference>
<dbReference type="OrthoDB" id="1933483at2759"/>
<dbReference type="GO" id="GO:0006751">
    <property type="term" value="P:glutathione catabolic process"/>
    <property type="evidence" value="ECO:0000318"/>
    <property type="project" value="GO_Central"/>
</dbReference>
<dbReference type="AlphaFoldDB" id="E9GRP9"/>
<dbReference type="FunCoup" id="E9GRP9">
    <property type="interactions" value="112"/>
</dbReference>
<keyword evidence="3" id="KW-0456">Lyase</keyword>
<name>E9GRP9_DAPPU</name>
<reference evidence="5 6" key="1">
    <citation type="journal article" date="2011" name="Science">
        <title>The ecoresponsive genome of Daphnia pulex.</title>
        <authorList>
            <person name="Colbourne J.K."/>
            <person name="Pfrender M.E."/>
            <person name="Gilbert D."/>
            <person name="Thomas W.K."/>
            <person name="Tucker A."/>
            <person name="Oakley T.H."/>
            <person name="Tokishita S."/>
            <person name="Aerts A."/>
            <person name="Arnold G.J."/>
            <person name="Basu M.K."/>
            <person name="Bauer D.J."/>
            <person name="Caceres C.E."/>
            <person name="Carmel L."/>
            <person name="Casola C."/>
            <person name="Choi J.H."/>
            <person name="Detter J.C."/>
            <person name="Dong Q."/>
            <person name="Dusheyko S."/>
            <person name="Eads B.D."/>
            <person name="Frohlich T."/>
            <person name="Geiler-Samerotte K.A."/>
            <person name="Gerlach D."/>
            <person name="Hatcher P."/>
            <person name="Jogdeo S."/>
            <person name="Krijgsveld J."/>
            <person name="Kriventseva E.V."/>
            <person name="Kultz D."/>
            <person name="Laforsch C."/>
            <person name="Lindquist E."/>
            <person name="Lopez J."/>
            <person name="Manak J.R."/>
            <person name="Muller J."/>
            <person name="Pangilinan J."/>
            <person name="Patwardhan R.P."/>
            <person name="Pitluck S."/>
            <person name="Pritham E.J."/>
            <person name="Rechtsteiner A."/>
            <person name="Rho M."/>
            <person name="Rogozin I.B."/>
            <person name="Sakarya O."/>
            <person name="Salamov A."/>
            <person name="Schaack S."/>
            <person name="Shapiro H."/>
            <person name="Shiga Y."/>
            <person name="Skalitzky C."/>
            <person name="Smith Z."/>
            <person name="Souvorov A."/>
            <person name="Sung W."/>
            <person name="Tang Z."/>
            <person name="Tsuchiya D."/>
            <person name="Tu H."/>
            <person name="Vos H."/>
            <person name="Wang M."/>
            <person name="Wolf Y.I."/>
            <person name="Yamagata H."/>
            <person name="Yamada T."/>
            <person name="Ye Y."/>
            <person name="Shaw J.R."/>
            <person name="Andrews J."/>
            <person name="Crease T.J."/>
            <person name="Tang H."/>
            <person name="Lucas S.M."/>
            <person name="Robertson H.M."/>
            <person name="Bork P."/>
            <person name="Koonin E.V."/>
            <person name="Zdobnov E.M."/>
            <person name="Grigoriev I.V."/>
            <person name="Lynch M."/>
            <person name="Boore J.L."/>
        </authorList>
    </citation>
    <scope>NUCLEOTIDE SEQUENCE [LARGE SCALE GENOMIC DNA]</scope>
</reference>
<evidence type="ECO:0000256" key="1">
    <source>
        <dbReference type="ARBA" id="ARBA00009662"/>
    </source>
</evidence>
<dbReference type="InterPro" id="IPR036568">
    <property type="entry name" value="GGCT-like_sf"/>
</dbReference>
<dbReference type="HOGENOM" id="CLU_070703_2_0_1"/>
<evidence type="ECO:0000256" key="2">
    <source>
        <dbReference type="ARBA" id="ARBA00012344"/>
    </source>
</evidence>
<dbReference type="GO" id="GO:0005737">
    <property type="term" value="C:cytoplasm"/>
    <property type="evidence" value="ECO:0000318"/>
    <property type="project" value="GO_Central"/>
</dbReference>
<dbReference type="KEGG" id="dpx:DAPPUDRAFT_305323"/>
<dbReference type="Pfam" id="PF04752">
    <property type="entry name" value="ChaC"/>
    <property type="match status" value="1"/>
</dbReference>
<gene>
    <name evidence="5" type="ORF">DAPPUDRAFT_305323</name>
</gene>
<dbReference type="EMBL" id="GL732560">
    <property type="protein sequence ID" value="EFX77873.1"/>
    <property type="molecule type" value="Genomic_DNA"/>
</dbReference>
<keyword evidence="6" id="KW-1185">Reference proteome</keyword>
<dbReference type="OMA" id="WIFGYGE"/>
<proteinExistence type="inferred from homology"/>
<dbReference type="Proteomes" id="UP000000305">
    <property type="component" value="Unassembled WGS sequence"/>
</dbReference>
<dbReference type="Gene3D" id="3.10.490.10">
    <property type="entry name" value="Gamma-glutamyl cyclotransferase-like"/>
    <property type="match status" value="1"/>
</dbReference>
<dbReference type="GO" id="GO:0061928">
    <property type="term" value="F:glutathione specific gamma-glutamylcyclotransferase activity"/>
    <property type="evidence" value="ECO:0000318"/>
    <property type="project" value="GO_Central"/>
</dbReference>
<comment type="similarity">
    <text evidence="1">Belongs to the gamma-glutamylcyclotransferase family. ChaC subfamily.</text>
</comment>
<dbReference type="InterPro" id="IPR006840">
    <property type="entry name" value="ChaC"/>
</dbReference>
<dbReference type="PANTHER" id="PTHR12192">
    <property type="entry name" value="CATION TRANSPORT PROTEIN CHAC-RELATED"/>
    <property type="match status" value="1"/>
</dbReference>
<dbReference type="PANTHER" id="PTHR12192:SF26">
    <property type="entry name" value="GLUTATHIONE-SPECIFIC GAMMA-GLUTAMYLCYCLOTRANSFERASE 1"/>
    <property type="match status" value="1"/>
</dbReference>
<dbReference type="CDD" id="cd06661">
    <property type="entry name" value="GGCT_like"/>
    <property type="match status" value="1"/>
</dbReference>
<dbReference type="PhylomeDB" id="E9GRP9"/>
<comment type="catalytic activity">
    <reaction evidence="4">
        <text>glutathione = L-cysteinylglycine + 5-oxo-L-proline</text>
        <dbReference type="Rhea" id="RHEA:47724"/>
        <dbReference type="ChEBI" id="CHEBI:57925"/>
        <dbReference type="ChEBI" id="CHEBI:58402"/>
        <dbReference type="ChEBI" id="CHEBI:61694"/>
        <dbReference type="EC" id="4.3.2.7"/>
    </reaction>
</comment>
<dbReference type="EC" id="4.3.2.7" evidence="2"/>
<evidence type="ECO:0000313" key="6">
    <source>
        <dbReference type="Proteomes" id="UP000000305"/>
    </source>
</evidence>
<evidence type="ECO:0000313" key="5">
    <source>
        <dbReference type="EMBL" id="EFX77873.1"/>
    </source>
</evidence>
<organism evidence="5 6">
    <name type="scientific">Daphnia pulex</name>
    <name type="common">Water flea</name>
    <dbReference type="NCBI Taxonomy" id="6669"/>
    <lineage>
        <taxon>Eukaryota</taxon>
        <taxon>Metazoa</taxon>
        <taxon>Ecdysozoa</taxon>
        <taxon>Arthropoda</taxon>
        <taxon>Crustacea</taxon>
        <taxon>Branchiopoda</taxon>
        <taxon>Diplostraca</taxon>
        <taxon>Cladocera</taxon>
        <taxon>Anomopoda</taxon>
        <taxon>Daphniidae</taxon>
        <taxon>Daphnia</taxon>
    </lineage>
</organism>
<dbReference type="InParanoid" id="E9GRP9"/>
<dbReference type="STRING" id="6669.E9GRP9"/>
<evidence type="ECO:0000256" key="4">
    <source>
        <dbReference type="ARBA" id="ARBA00048073"/>
    </source>
</evidence>
<accession>E9GRP9</accession>
<evidence type="ECO:0000256" key="3">
    <source>
        <dbReference type="ARBA" id="ARBA00023239"/>
    </source>
</evidence>
<protein>
    <recommendedName>
        <fullName evidence="2">glutathione-specific gamma-glutamylcyclotransferase</fullName>
        <ecNumber evidence="2">4.3.2.7</ecNumber>
    </recommendedName>
</protein>
<sequence>MNPNDCSSNLWVFGYGSLCWLQGFDYGSHQLGFIRGFSRKFWQGNNSHRGTADKPGRVATLVKEDEASTWGLAFELLGETALKYLNDRECTKGGYETLITTFFPRNGVMTPFPVLVFRATEHNPQWLGPAPLPDVAAQVTECKGEAGHNSEYVLRLAEFFRDNLPEVIDDHLFTLEHLVLERMKEKNISSVEDEPVTQAKPEVLSLADVAQPANNPNQEVRRDSFQYLSRVPPSKKLLCLKV</sequence>
<dbReference type="SUPFAM" id="SSF110857">
    <property type="entry name" value="Gamma-glutamyl cyclotransferase-like"/>
    <property type="match status" value="1"/>
</dbReference>